<gene>
    <name evidence="1" type="ORF">K443DRAFT_110719</name>
</gene>
<dbReference type="AlphaFoldDB" id="A0A0C9XDG8"/>
<feature type="non-terminal residue" evidence="1">
    <location>
        <position position="1"/>
    </location>
</feature>
<proteinExistence type="predicted"/>
<accession>A0A0C9XDG8</accession>
<protein>
    <submittedName>
        <fullName evidence="1">Uncharacterized protein</fullName>
    </submittedName>
</protein>
<sequence>GIAAQHRHGSLNTNSGILFLFDQYTDNDELPGSFRTQCTGKTQKSIITRLLFNNEPAISHRQTIKNLRF</sequence>
<keyword evidence="2" id="KW-1185">Reference proteome</keyword>
<dbReference type="OrthoDB" id="3085947at2759"/>
<reference evidence="1 2" key="1">
    <citation type="submission" date="2014-04" db="EMBL/GenBank/DDBJ databases">
        <authorList>
            <consortium name="DOE Joint Genome Institute"/>
            <person name="Kuo A."/>
            <person name="Kohler A."/>
            <person name="Nagy L.G."/>
            <person name="Floudas D."/>
            <person name="Copeland A."/>
            <person name="Barry K.W."/>
            <person name="Cichocki N."/>
            <person name="Veneault-Fourrey C."/>
            <person name="LaButti K."/>
            <person name="Lindquist E.A."/>
            <person name="Lipzen A."/>
            <person name="Lundell T."/>
            <person name="Morin E."/>
            <person name="Murat C."/>
            <person name="Sun H."/>
            <person name="Tunlid A."/>
            <person name="Henrissat B."/>
            <person name="Grigoriev I.V."/>
            <person name="Hibbett D.S."/>
            <person name="Martin F."/>
            <person name="Nordberg H.P."/>
            <person name="Cantor M.N."/>
            <person name="Hua S.X."/>
        </authorList>
    </citation>
    <scope>NUCLEOTIDE SEQUENCE [LARGE SCALE GENOMIC DNA]</scope>
    <source>
        <strain evidence="1 2">LaAM-08-1</strain>
    </source>
</reference>
<name>A0A0C9XDG8_9AGAR</name>
<dbReference type="EMBL" id="KN838802">
    <property type="protein sequence ID" value="KIJ94252.1"/>
    <property type="molecule type" value="Genomic_DNA"/>
</dbReference>
<reference evidence="2" key="2">
    <citation type="submission" date="2015-01" db="EMBL/GenBank/DDBJ databases">
        <title>Evolutionary Origins and Diversification of the Mycorrhizal Mutualists.</title>
        <authorList>
            <consortium name="DOE Joint Genome Institute"/>
            <consortium name="Mycorrhizal Genomics Consortium"/>
            <person name="Kohler A."/>
            <person name="Kuo A."/>
            <person name="Nagy L.G."/>
            <person name="Floudas D."/>
            <person name="Copeland A."/>
            <person name="Barry K.W."/>
            <person name="Cichocki N."/>
            <person name="Veneault-Fourrey C."/>
            <person name="LaButti K."/>
            <person name="Lindquist E.A."/>
            <person name="Lipzen A."/>
            <person name="Lundell T."/>
            <person name="Morin E."/>
            <person name="Murat C."/>
            <person name="Riley R."/>
            <person name="Ohm R."/>
            <person name="Sun H."/>
            <person name="Tunlid A."/>
            <person name="Henrissat B."/>
            <person name="Grigoriev I.V."/>
            <person name="Hibbett D.S."/>
            <person name="Martin F."/>
        </authorList>
    </citation>
    <scope>NUCLEOTIDE SEQUENCE [LARGE SCALE GENOMIC DNA]</scope>
    <source>
        <strain evidence="2">LaAM-08-1</strain>
    </source>
</reference>
<evidence type="ECO:0000313" key="1">
    <source>
        <dbReference type="EMBL" id="KIJ94252.1"/>
    </source>
</evidence>
<dbReference type="Proteomes" id="UP000054477">
    <property type="component" value="Unassembled WGS sequence"/>
</dbReference>
<evidence type="ECO:0000313" key="2">
    <source>
        <dbReference type="Proteomes" id="UP000054477"/>
    </source>
</evidence>
<organism evidence="1 2">
    <name type="scientific">Laccaria amethystina LaAM-08-1</name>
    <dbReference type="NCBI Taxonomy" id="1095629"/>
    <lineage>
        <taxon>Eukaryota</taxon>
        <taxon>Fungi</taxon>
        <taxon>Dikarya</taxon>
        <taxon>Basidiomycota</taxon>
        <taxon>Agaricomycotina</taxon>
        <taxon>Agaricomycetes</taxon>
        <taxon>Agaricomycetidae</taxon>
        <taxon>Agaricales</taxon>
        <taxon>Agaricineae</taxon>
        <taxon>Hydnangiaceae</taxon>
        <taxon>Laccaria</taxon>
    </lineage>
</organism>
<dbReference type="HOGENOM" id="CLU_2782800_0_0_1"/>